<dbReference type="Pfam" id="PF08666">
    <property type="entry name" value="SAF"/>
    <property type="match status" value="1"/>
</dbReference>
<keyword evidence="4" id="KW-1185">Reference proteome</keyword>
<proteinExistence type="predicted"/>
<feature type="domain" description="SAF" evidence="2">
    <location>
        <begin position="48"/>
        <end position="110"/>
    </location>
</feature>
<organism evidence="3 4">
    <name type="scientific">Isoptericola haloaureus</name>
    <dbReference type="NCBI Taxonomy" id="1542902"/>
    <lineage>
        <taxon>Bacteria</taxon>
        <taxon>Bacillati</taxon>
        <taxon>Actinomycetota</taxon>
        <taxon>Actinomycetes</taxon>
        <taxon>Micrococcales</taxon>
        <taxon>Promicromonosporaceae</taxon>
        <taxon>Isoptericola</taxon>
    </lineage>
</organism>
<gene>
    <name evidence="3" type="ORF">V5O49_04455</name>
</gene>
<sequence length="217" mass="21559">MDLSVHGRIRDRLRLAAWRSRFVVAAVCCGLAAWTTVDAVRPAPPVIREVLVTARALDGGQPLGADDVTTVRVDAGLAPGALLDGAADVAGSTAAVDLPAGTPLSPALLRRGGPAAAAPPGSVVVAVRLTESDWLRPGDRVDLVATDDDGTRLARRAEVLPPPDEGAGADDEAGGGLLGSATGGAADPVTLLAVSPQEAAAVSAASGWGAVAPVLVP</sequence>
<protein>
    <submittedName>
        <fullName evidence="3">SAF domain-containing protein</fullName>
    </submittedName>
</protein>
<reference evidence="3" key="2">
    <citation type="submission" date="2024-02" db="EMBL/GenBank/DDBJ databases">
        <authorList>
            <person name="Prathaban M."/>
            <person name="Mythili R."/>
            <person name="Sharmila Devi N."/>
            <person name="Sobanaa M."/>
            <person name="Prathiviraj R."/>
            <person name="Selvin J."/>
        </authorList>
    </citation>
    <scope>NUCLEOTIDE SEQUENCE</scope>
    <source>
        <strain evidence="3">MP1014</strain>
    </source>
</reference>
<dbReference type="EMBL" id="JBAGLP010000110">
    <property type="protein sequence ID" value="MEG3614371.1"/>
    <property type="molecule type" value="Genomic_DNA"/>
</dbReference>
<evidence type="ECO:0000313" key="3">
    <source>
        <dbReference type="EMBL" id="MEG3614371.1"/>
    </source>
</evidence>
<comment type="caution">
    <text evidence="3">The sequence shown here is derived from an EMBL/GenBank/DDBJ whole genome shotgun (WGS) entry which is preliminary data.</text>
</comment>
<accession>A0ABU7Z4V8</accession>
<feature type="region of interest" description="Disordered" evidence="1">
    <location>
        <begin position="157"/>
        <end position="181"/>
    </location>
</feature>
<evidence type="ECO:0000259" key="2">
    <source>
        <dbReference type="SMART" id="SM00858"/>
    </source>
</evidence>
<dbReference type="Gene3D" id="3.90.1210.10">
    <property type="entry name" value="Antifreeze-like/N-acetylneuraminic acid synthase C-terminal domain"/>
    <property type="match status" value="1"/>
</dbReference>
<reference evidence="3" key="1">
    <citation type="journal article" date="2024" name="Antonie Van Leeuwenhoek">
        <title>Isoptericola haloaureus sp. nov., a dimorphic actinobacterium isolated from mangrove sediments of southeast India, implicating biosaline agricultural significance through nitrogen fixation and salt tolerance genes.</title>
        <authorList>
            <person name="Prathaban M."/>
            <person name="Prathiviraj R."/>
            <person name="Ravichandran M."/>
            <person name="Natarajan S.D."/>
            <person name="Sobanaa M."/>
            <person name="Hari Krishna Kumar S."/>
            <person name="Chandrasekar V."/>
            <person name="Selvin J."/>
        </authorList>
    </citation>
    <scope>NUCLEOTIDE SEQUENCE</scope>
    <source>
        <strain evidence="3">MP1014</strain>
    </source>
</reference>
<dbReference type="RefSeq" id="WP_332901174.1">
    <property type="nucleotide sequence ID" value="NZ_JBAGLP010000110.1"/>
</dbReference>
<dbReference type="SMART" id="SM00858">
    <property type="entry name" value="SAF"/>
    <property type="match status" value="1"/>
</dbReference>
<dbReference type="InterPro" id="IPR013974">
    <property type="entry name" value="SAF"/>
</dbReference>
<evidence type="ECO:0000256" key="1">
    <source>
        <dbReference type="SAM" id="MobiDB-lite"/>
    </source>
</evidence>
<name>A0ABU7Z4V8_9MICO</name>
<dbReference type="Proteomes" id="UP001310387">
    <property type="component" value="Unassembled WGS sequence"/>
</dbReference>
<dbReference type="CDD" id="cd11614">
    <property type="entry name" value="SAF_CpaB_FlgA_like"/>
    <property type="match status" value="1"/>
</dbReference>
<evidence type="ECO:0000313" key="4">
    <source>
        <dbReference type="Proteomes" id="UP001310387"/>
    </source>
</evidence>